<keyword evidence="2" id="KW-1185">Reference proteome</keyword>
<evidence type="ECO:0000313" key="1">
    <source>
        <dbReference type="EMBL" id="KAL3533181.1"/>
    </source>
</evidence>
<reference evidence="1 2" key="1">
    <citation type="submission" date="2024-11" db="EMBL/GenBank/DDBJ databases">
        <title>A near-complete genome assembly of Cinchona calisaya.</title>
        <authorList>
            <person name="Lian D.C."/>
            <person name="Zhao X.W."/>
            <person name="Wei L."/>
        </authorList>
    </citation>
    <scope>NUCLEOTIDE SEQUENCE [LARGE SCALE GENOMIC DNA]</scope>
    <source>
        <tissue evidence="1">Nenye</tissue>
    </source>
</reference>
<name>A0ABD3AQ15_9GENT</name>
<accession>A0ABD3AQ15</accession>
<proteinExistence type="predicted"/>
<protein>
    <submittedName>
        <fullName evidence="1">Uncharacterized protein</fullName>
    </submittedName>
</protein>
<comment type="caution">
    <text evidence="1">The sequence shown here is derived from an EMBL/GenBank/DDBJ whole genome shotgun (WGS) entry which is preliminary data.</text>
</comment>
<evidence type="ECO:0000313" key="2">
    <source>
        <dbReference type="Proteomes" id="UP001630127"/>
    </source>
</evidence>
<dbReference type="EMBL" id="JBJUIK010000003">
    <property type="protein sequence ID" value="KAL3533181.1"/>
    <property type="molecule type" value="Genomic_DNA"/>
</dbReference>
<sequence length="118" mass="13684">MLFSKNTSDVLRSTICNFLNIFEIDDLGKYICYPPKNSKFSTSIVRCILDKVKAKLAGKKYSVITFARRKTIVQQADQTFLHITCRIVFCHFPCVLKLVKLIEGFYGVVMIIIRRLVW</sequence>
<organism evidence="1 2">
    <name type="scientific">Cinchona calisaya</name>
    <dbReference type="NCBI Taxonomy" id="153742"/>
    <lineage>
        <taxon>Eukaryota</taxon>
        <taxon>Viridiplantae</taxon>
        <taxon>Streptophyta</taxon>
        <taxon>Embryophyta</taxon>
        <taxon>Tracheophyta</taxon>
        <taxon>Spermatophyta</taxon>
        <taxon>Magnoliopsida</taxon>
        <taxon>eudicotyledons</taxon>
        <taxon>Gunneridae</taxon>
        <taxon>Pentapetalae</taxon>
        <taxon>asterids</taxon>
        <taxon>lamiids</taxon>
        <taxon>Gentianales</taxon>
        <taxon>Rubiaceae</taxon>
        <taxon>Cinchonoideae</taxon>
        <taxon>Cinchoneae</taxon>
        <taxon>Cinchona</taxon>
    </lineage>
</organism>
<dbReference type="Proteomes" id="UP001630127">
    <property type="component" value="Unassembled WGS sequence"/>
</dbReference>
<gene>
    <name evidence="1" type="ORF">ACH5RR_006702</name>
</gene>
<dbReference type="AlphaFoldDB" id="A0ABD3AQ15"/>